<reference evidence="1" key="1">
    <citation type="submission" date="2020-08" db="EMBL/GenBank/DDBJ databases">
        <title>Genome sequencing and assembly of the red palm weevil Rhynchophorus ferrugineus.</title>
        <authorList>
            <person name="Dias G.B."/>
            <person name="Bergman C.M."/>
            <person name="Manee M."/>
        </authorList>
    </citation>
    <scope>NUCLEOTIDE SEQUENCE</scope>
    <source>
        <strain evidence="1">AA-2017</strain>
        <tissue evidence="1">Whole larva</tissue>
    </source>
</reference>
<keyword evidence="2" id="KW-1185">Reference proteome</keyword>
<accession>A0A834HY06</accession>
<sequence length="166" mass="19109">MLIYEKLNRNKNRGRIFFDREAPTELFRTTYEATPRSPSPVAIPLSSPEVRSAWCVKERKQEEDYLNINCYTIERHTLHRKQLLNSSSFQYFPSNLYSTVPRSRPPTSTGRNNAGAAEDVREIPRRWKEVTVGWWRKSRLGRSDFFALLLRGGTGGGSGRKGNDKG</sequence>
<gene>
    <name evidence="1" type="ORF">GWI33_017553</name>
</gene>
<proteinExistence type="predicted"/>
<dbReference type="Proteomes" id="UP000625711">
    <property type="component" value="Unassembled WGS sequence"/>
</dbReference>
<organism evidence="1 2">
    <name type="scientific">Rhynchophorus ferrugineus</name>
    <name type="common">Red palm weevil</name>
    <name type="synonym">Curculio ferrugineus</name>
    <dbReference type="NCBI Taxonomy" id="354439"/>
    <lineage>
        <taxon>Eukaryota</taxon>
        <taxon>Metazoa</taxon>
        <taxon>Ecdysozoa</taxon>
        <taxon>Arthropoda</taxon>
        <taxon>Hexapoda</taxon>
        <taxon>Insecta</taxon>
        <taxon>Pterygota</taxon>
        <taxon>Neoptera</taxon>
        <taxon>Endopterygota</taxon>
        <taxon>Coleoptera</taxon>
        <taxon>Polyphaga</taxon>
        <taxon>Cucujiformia</taxon>
        <taxon>Curculionidae</taxon>
        <taxon>Dryophthorinae</taxon>
        <taxon>Rhynchophorus</taxon>
    </lineage>
</organism>
<protein>
    <submittedName>
        <fullName evidence="1">Uncharacterized protein</fullName>
    </submittedName>
</protein>
<dbReference type="EMBL" id="JAACXV010014226">
    <property type="protein sequence ID" value="KAF7269449.1"/>
    <property type="molecule type" value="Genomic_DNA"/>
</dbReference>
<comment type="caution">
    <text evidence="1">The sequence shown here is derived from an EMBL/GenBank/DDBJ whole genome shotgun (WGS) entry which is preliminary data.</text>
</comment>
<name>A0A834HY06_RHYFE</name>
<dbReference type="AlphaFoldDB" id="A0A834HY06"/>
<evidence type="ECO:0000313" key="2">
    <source>
        <dbReference type="Proteomes" id="UP000625711"/>
    </source>
</evidence>
<evidence type="ECO:0000313" key="1">
    <source>
        <dbReference type="EMBL" id="KAF7269449.1"/>
    </source>
</evidence>